<dbReference type="EMBL" id="LDSI01000006">
    <property type="protein sequence ID" value="KTS99448.1"/>
    <property type="molecule type" value="Genomic_DNA"/>
</dbReference>
<dbReference type="Gene3D" id="1.20.1260.10">
    <property type="match status" value="1"/>
</dbReference>
<dbReference type="PANTHER" id="PTHR30565">
    <property type="entry name" value="PROTEIN YCIF"/>
    <property type="match status" value="1"/>
</dbReference>
<dbReference type="Pfam" id="PF05974">
    <property type="entry name" value="DUF892"/>
    <property type="match status" value="1"/>
</dbReference>
<comment type="caution">
    <text evidence="1">The sequence shown here is derived from an EMBL/GenBank/DDBJ whole genome shotgun (WGS) entry which is preliminary data.</text>
</comment>
<dbReference type="RefSeq" id="WP_058708457.1">
    <property type="nucleotide sequence ID" value="NZ_LDSI01000006.1"/>
</dbReference>
<sequence>MKVKTLLDLFIHDLSDVYSAEKQISRLDQIIDARDKRRIVHLKCHALEGLVADALELIESTEAGAVRDAGITGAAQKVEHYEIAACGTRIALASPLGLKEASQRHAERLEEKKSTDVKLS</sequence>
<gene>
    <name evidence="1" type="ORF">RSA13_04800</name>
</gene>
<dbReference type="PANTHER" id="PTHR30565:SF9">
    <property type="entry name" value="PROTEIN YCIF"/>
    <property type="match status" value="1"/>
</dbReference>
<dbReference type="Proteomes" id="UP000072520">
    <property type="component" value="Unassembled WGS sequence"/>
</dbReference>
<accession>A0AB34VIL9</accession>
<organism evidence="1 2">
    <name type="scientific">Pantoea stewartii</name>
    <dbReference type="NCBI Taxonomy" id="66269"/>
    <lineage>
        <taxon>Bacteria</taxon>
        <taxon>Pseudomonadati</taxon>
        <taxon>Pseudomonadota</taxon>
        <taxon>Gammaproteobacteria</taxon>
        <taxon>Enterobacterales</taxon>
        <taxon>Erwiniaceae</taxon>
        <taxon>Pantoea</taxon>
    </lineage>
</organism>
<evidence type="ECO:0000313" key="2">
    <source>
        <dbReference type="Proteomes" id="UP000072520"/>
    </source>
</evidence>
<name>A0AB34VIL9_9GAMM</name>
<dbReference type="InterPro" id="IPR012347">
    <property type="entry name" value="Ferritin-like"/>
</dbReference>
<dbReference type="InterPro" id="IPR010287">
    <property type="entry name" value="DUF892_YciF-like"/>
</dbReference>
<protein>
    <submittedName>
        <fullName evidence="1">Uncharacterized protein</fullName>
    </submittedName>
</protein>
<reference evidence="1 2" key="1">
    <citation type="journal article" date="2016" name="Front. Microbiol.">
        <title>Genomic Resource of Rice Seed Associated Bacteria.</title>
        <authorList>
            <person name="Midha S."/>
            <person name="Bansal K."/>
            <person name="Sharma S."/>
            <person name="Kumar N."/>
            <person name="Patil P.P."/>
            <person name="Chaudhry V."/>
            <person name="Patil P.B."/>
        </authorList>
    </citation>
    <scope>NUCLEOTIDE SEQUENCE [LARGE SCALE GENOMIC DNA]</scope>
    <source>
        <strain evidence="1 2">RSA13</strain>
    </source>
</reference>
<dbReference type="InterPro" id="IPR009078">
    <property type="entry name" value="Ferritin-like_SF"/>
</dbReference>
<proteinExistence type="predicted"/>
<dbReference type="AlphaFoldDB" id="A0AB34VIL9"/>
<evidence type="ECO:0000313" key="1">
    <source>
        <dbReference type="EMBL" id="KTS99448.1"/>
    </source>
</evidence>
<dbReference type="InterPro" id="IPR047114">
    <property type="entry name" value="YciF"/>
</dbReference>
<dbReference type="SUPFAM" id="SSF47240">
    <property type="entry name" value="Ferritin-like"/>
    <property type="match status" value="1"/>
</dbReference>